<feature type="region of interest" description="Disordered" evidence="1">
    <location>
        <begin position="231"/>
        <end position="315"/>
    </location>
</feature>
<dbReference type="Proteomes" id="UP000652761">
    <property type="component" value="Unassembled WGS sequence"/>
</dbReference>
<reference evidence="2" key="1">
    <citation type="submission" date="2017-07" db="EMBL/GenBank/DDBJ databases">
        <title>Taro Niue Genome Assembly and Annotation.</title>
        <authorList>
            <person name="Atibalentja N."/>
            <person name="Keating K."/>
            <person name="Fields C.J."/>
        </authorList>
    </citation>
    <scope>NUCLEOTIDE SEQUENCE</scope>
    <source>
        <strain evidence="2">Niue_2</strain>
        <tissue evidence="2">Leaf</tissue>
    </source>
</reference>
<protein>
    <submittedName>
        <fullName evidence="2">Uncharacterized protein</fullName>
    </submittedName>
</protein>
<sequence>MLGSAGELPGREGETGVSIRGGGQEEEGLRREWGAREWGRRDGGRNHQPRRRGRAPDGDATKQQQQAPRQPPCRTVPHPQSPACRIAPRPWSPACLRIGPSQHALARCLPAALSHPSTGAKAGARLAGRACGLRVPLLAASGGGLVVVVVTTFPHDTRASDGFRSVYSRFCSLVLGCQSEVAVLAALFTRLTPLLPSATGSPSRELGVGQVAEAVVAPCVVSSSENLYQIEGPQAELPQTPDTPPGREATHVGAITGWHPKMGPRNRENTEAETTRSTGLPKARPTTPMGAKHSQAKTAVQARATRNTQKRREENAVTTIATKLPPLAAKRGTHSPHALLASLAPASAPAQGRDKASTETHQLTQHHSLAKLWPHTWHHYVAPEPTQREAVRQRTVWSAPKKSSEPLGVPDPDKRALQTTQRRCPNLVFPSAPESAHVGCQLEHARSPDTSLNGLPRMGVSGNKDNL</sequence>
<feature type="compositionally biased region" description="Basic and acidic residues" evidence="1">
    <location>
        <begin position="27"/>
        <end position="45"/>
    </location>
</feature>
<name>A0A843V251_COLES</name>
<comment type="caution">
    <text evidence="2">The sequence shown here is derived from an EMBL/GenBank/DDBJ whole genome shotgun (WGS) entry which is preliminary data.</text>
</comment>
<evidence type="ECO:0000313" key="3">
    <source>
        <dbReference type="Proteomes" id="UP000652761"/>
    </source>
</evidence>
<keyword evidence="3" id="KW-1185">Reference proteome</keyword>
<feature type="region of interest" description="Disordered" evidence="1">
    <location>
        <begin position="1"/>
        <end position="81"/>
    </location>
</feature>
<proteinExistence type="predicted"/>
<feature type="region of interest" description="Disordered" evidence="1">
    <location>
        <begin position="446"/>
        <end position="467"/>
    </location>
</feature>
<dbReference type="AlphaFoldDB" id="A0A843V251"/>
<gene>
    <name evidence="2" type="ORF">Taro_022638</name>
</gene>
<feature type="compositionally biased region" description="Basic and acidic residues" evidence="1">
    <location>
        <begin position="265"/>
        <end position="274"/>
    </location>
</feature>
<feature type="region of interest" description="Disordered" evidence="1">
    <location>
        <begin position="387"/>
        <end position="414"/>
    </location>
</feature>
<evidence type="ECO:0000313" key="2">
    <source>
        <dbReference type="EMBL" id="MQL90068.1"/>
    </source>
</evidence>
<organism evidence="2 3">
    <name type="scientific">Colocasia esculenta</name>
    <name type="common">Wild taro</name>
    <name type="synonym">Arum esculentum</name>
    <dbReference type="NCBI Taxonomy" id="4460"/>
    <lineage>
        <taxon>Eukaryota</taxon>
        <taxon>Viridiplantae</taxon>
        <taxon>Streptophyta</taxon>
        <taxon>Embryophyta</taxon>
        <taxon>Tracheophyta</taxon>
        <taxon>Spermatophyta</taxon>
        <taxon>Magnoliopsida</taxon>
        <taxon>Liliopsida</taxon>
        <taxon>Araceae</taxon>
        <taxon>Aroideae</taxon>
        <taxon>Colocasieae</taxon>
        <taxon>Colocasia</taxon>
    </lineage>
</organism>
<dbReference type="EMBL" id="NMUH01001205">
    <property type="protein sequence ID" value="MQL90068.1"/>
    <property type="molecule type" value="Genomic_DNA"/>
</dbReference>
<accession>A0A843V251</accession>
<evidence type="ECO:0000256" key="1">
    <source>
        <dbReference type="SAM" id="MobiDB-lite"/>
    </source>
</evidence>